<gene>
    <name evidence="11" type="primary">carA</name>
    <name evidence="13" type="ORF">C8D91_0865</name>
</gene>
<evidence type="ECO:0000256" key="2">
    <source>
        <dbReference type="ARBA" id="ARBA00005077"/>
    </source>
</evidence>
<name>A0A4R6XW72_9GAMM</name>
<evidence type="ECO:0000256" key="11">
    <source>
        <dbReference type="HAMAP-Rule" id="MF_01209"/>
    </source>
</evidence>
<comment type="catalytic activity">
    <reaction evidence="9 11">
        <text>hydrogencarbonate + L-glutamine + 2 ATP + H2O = carbamoyl phosphate + L-glutamate + 2 ADP + phosphate + 2 H(+)</text>
        <dbReference type="Rhea" id="RHEA:18633"/>
        <dbReference type="ChEBI" id="CHEBI:15377"/>
        <dbReference type="ChEBI" id="CHEBI:15378"/>
        <dbReference type="ChEBI" id="CHEBI:17544"/>
        <dbReference type="ChEBI" id="CHEBI:29985"/>
        <dbReference type="ChEBI" id="CHEBI:30616"/>
        <dbReference type="ChEBI" id="CHEBI:43474"/>
        <dbReference type="ChEBI" id="CHEBI:58228"/>
        <dbReference type="ChEBI" id="CHEBI:58359"/>
        <dbReference type="ChEBI" id="CHEBI:456216"/>
        <dbReference type="EC" id="6.3.5.5"/>
    </reaction>
</comment>
<keyword evidence="14" id="KW-1185">Reference proteome</keyword>
<evidence type="ECO:0000313" key="13">
    <source>
        <dbReference type="EMBL" id="TDR22377.1"/>
    </source>
</evidence>
<comment type="subunit">
    <text evidence="11">Composed of two chains; the small (or glutamine) chain promotes the hydrolysis of glutamine to ammonia, which is used by the large (or ammonia) chain to synthesize carbamoyl phosphate. Tetramer of heterodimers (alpha,beta)4.</text>
</comment>
<feature type="domain" description="Carbamoyl-phosphate synthase small subunit N-terminal" evidence="12">
    <location>
        <begin position="15"/>
        <end position="145"/>
    </location>
</feature>
<dbReference type="UniPathway" id="UPA00070">
    <property type="reaction ID" value="UER00115"/>
</dbReference>
<comment type="pathway">
    <text evidence="2 11">Amino-acid biosynthesis; L-arginine biosynthesis; carbamoyl phosphate from bicarbonate: step 1/1.</text>
</comment>
<evidence type="ECO:0000256" key="10">
    <source>
        <dbReference type="ARBA" id="ARBA00049285"/>
    </source>
</evidence>
<dbReference type="InterPro" id="IPR050472">
    <property type="entry name" value="Anth_synth/Amidotransfase"/>
</dbReference>
<evidence type="ECO:0000256" key="9">
    <source>
        <dbReference type="ARBA" id="ARBA00048816"/>
    </source>
</evidence>
<dbReference type="PRINTS" id="PR00096">
    <property type="entry name" value="GATASE"/>
</dbReference>
<feature type="active site" evidence="11">
    <location>
        <position position="362"/>
    </location>
</feature>
<dbReference type="GO" id="GO:0044205">
    <property type="term" value="P:'de novo' UMP biosynthetic process"/>
    <property type="evidence" value="ECO:0007669"/>
    <property type="project" value="UniProtKB-UniRule"/>
</dbReference>
<dbReference type="Proteomes" id="UP000295724">
    <property type="component" value="Unassembled WGS sequence"/>
</dbReference>
<comment type="caution">
    <text evidence="13">The sequence shown here is derived from an EMBL/GenBank/DDBJ whole genome shotgun (WGS) entry which is preliminary data.</text>
</comment>
<evidence type="ECO:0000256" key="6">
    <source>
        <dbReference type="ARBA" id="ARBA00022840"/>
    </source>
</evidence>
<dbReference type="UniPathway" id="UPA00068">
    <property type="reaction ID" value="UER00171"/>
</dbReference>
<feature type="binding site" evidence="11">
    <location>
        <position position="323"/>
    </location>
    <ligand>
        <name>L-glutamine</name>
        <dbReference type="ChEBI" id="CHEBI:58359"/>
    </ligand>
</feature>
<reference evidence="13 14" key="1">
    <citation type="submission" date="2019-03" db="EMBL/GenBank/DDBJ databases">
        <title>Genomic Encyclopedia of Type Strains, Phase IV (KMG-IV): sequencing the most valuable type-strain genomes for metagenomic binning, comparative biology and taxonomic classification.</title>
        <authorList>
            <person name="Goeker M."/>
        </authorList>
    </citation>
    <scope>NUCLEOTIDE SEQUENCE [LARGE SCALE GENOMIC DNA]</scope>
    <source>
        <strain evidence="13 14">DSM 25488</strain>
    </source>
</reference>
<dbReference type="CDD" id="cd01744">
    <property type="entry name" value="GATase1_CPSase"/>
    <property type="match status" value="1"/>
</dbReference>
<dbReference type="SMART" id="SM01097">
    <property type="entry name" value="CPSase_sm_chain"/>
    <property type="match status" value="1"/>
</dbReference>
<feature type="binding site" evidence="11">
    <location>
        <position position="59"/>
    </location>
    <ligand>
        <name>L-glutamine</name>
        <dbReference type="ChEBI" id="CHEBI:58359"/>
    </ligand>
</feature>
<evidence type="ECO:0000259" key="12">
    <source>
        <dbReference type="SMART" id="SM01097"/>
    </source>
</evidence>
<dbReference type="EMBL" id="SNZB01000002">
    <property type="protein sequence ID" value="TDR22377.1"/>
    <property type="molecule type" value="Genomic_DNA"/>
</dbReference>
<dbReference type="GO" id="GO:0005524">
    <property type="term" value="F:ATP binding"/>
    <property type="evidence" value="ECO:0007669"/>
    <property type="project" value="UniProtKB-UniRule"/>
</dbReference>
<dbReference type="NCBIfam" id="TIGR01368">
    <property type="entry name" value="CPSaseIIsmall"/>
    <property type="match status" value="1"/>
</dbReference>
<organism evidence="13 14">
    <name type="scientific">Marinicella litoralis</name>
    <dbReference type="NCBI Taxonomy" id="644220"/>
    <lineage>
        <taxon>Bacteria</taxon>
        <taxon>Pseudomonadati</taxon>
        <taxon>Pseudomonadota</taxon>
        <taxon>Gammaproteobacteria</taxon>
        <taxon>Lysobacterales</taxon>
        <taxon>Marinicellaceae</taxon>
        <taxon>Marinicella</taxon>
    </lineage>
</organism>
<dbReference type="GO" id="GO:0006541">
    <property type="term" value="P:glutamine metabolic process"/>
    <property type="evidence" value="ECO:0007669"/>
    <property type="project" value="InterPro"/>
</dbReference>
<dbReference type="Gene3D" id="3.40.50.880">
    <property type="match status" value="1"/>
</dbReference>
<feature type="binding site" evidence="11">
    <location>
        <position position="320"/>
    </location>
    <ligand>
        <name>L-glutamine</name>
        <dbReference type="ChEBI" id="CHEBI:58359"/>
    </ligand>
</feature>
<dbReference type="FunFam" id="3.50.30.20:FF:000001">
    <property type="entry name" value="Carbamoyl-phosphate synthase small chain"/>
    <property type="match status" value="1"/>
</dbReference>
<keyword evidence="4 11" id="KW-0436">Ligase</keyword>
<dbReference type="InterPro" id="IPR006274">
    <property type="entry name" value="CarbamoylP_synth_ssu"/>
</dbReference>
<dbReference type="SUPFAM" id="SSF52021">
    <property type="entry name" value="Carbamoyl phosphate synthetase, small subunit N-terminal domain"/>
    <property type="match status" value="1"/>
</dbReference>
<comment type="catalytic activity">
    <reaction evidence="10 11">
        <text>L-glutamine + H2O = L-glutamate + NH4(+)</text>
        <dbReference type="Rhea" id="RHEA:15889"/>
        <dbReference type="ChEBI" id="CHEBI:15377"/>
        <dbReference type="ChEBI" id="CHEBI:28938"/>
        <dbReference type="ChEBI" id="CHEBI:29985"/>
        <dbReference type="ChEBI" id="CHEBI:58359"/>
    </reaction>
</comment>
<dbReference type="PROSITE" id="PS51273">
    <property type="entry name" value="GATASE_TYPE_1"/>
    <property type="match status" value="1"/>
</dbReference>
<dbReference type="InterPro" id="IPR017926">
    <property type="entry name" value="GATASE"/>
</dbReference>
<keyword evidence="5 11" id="KW-0547">Nucleotide-binding</keyword>
<evidence type="ECO:0000256" key="5">
    <source>
        <dbReference type="ARBA" id="ARBA00022741"/>
    </source>
</evidence>
<dbReference type="NCBIfam" id="NF009475">
    <property type="entry name" value="PRK12838.1"/>
    <property type="match status" value="1"/>
</dbReference>
<evidence type="ECO:0000256" key="7">
    <source>
        <dbReference type="ARBA" id="ARBA00022962"/>
    </source>
</evidence>
<accession>A0A4R6XW72</accession>
<dbReference type="RefSeq" id="WP_246026996.1">
    <property type="nucleotide sequence ID" value="NZ_NIHB01000002.1"/>
</dbReference>
<dbReference type="InterPro" id="IPR002474">
    <property type="entry name" value="CarbamoylP_synth_ssu_N"/>
</dbReference>
<feature type="binding site" evidence="11">
    <location>
        <position position="279"/>
    </location>
    <ligand>
        <name>L-glutamine</name>
        <dbReference type="ChEBI" id="CHEBI:58359"/>
    </ligand>
</feature>
<dbReference type="InterPro" id="IPR035686">
    <property type="entry name" value="CPSase_GATase1"/>
</dbReference>
<dbReference type="AlphaFoldDB" id="A0A4R6XW72"/>
<dbReference type="HAMAP" id="MF_01209">
    <property type="entry name" value="CPSase_S_chain"/>
    <property type="match status" value="1"/>
</dbReference>
<feature type="binding site" evidence="11">
    <location>
        <position position="250"/>
    </location>
    <ligand>
        <name>L-glutamine</name>
        <dbReference type="ChEBI" id="CHEBI:58359"/>
    </ligand>
</feature>
<dbReference type="Gene3D" id="3.50.30.20">
    <property type="entry name" value="Carbamoyl-phosphate synthase small subunit, N-terminal domain"/>
    <property type="match status" value="1"/>
</dbReference>
<evidence type="ECO:0000256" key="4">
    <source>
        <dbReference type="ARBA" id="ARBA00022598"/>
    </source>
</evidence>
<dbReference type="GO" id="GO:0006526">
    <property type="term" value="P:L-arginine biosynthetic process"/>
    <property type="evidence" value="ECO:0007669"/>
    <property type="project" value="UniProtKB-UniRule"/>
</dbReference>
<comment type="similarity">
    <text evidence="3 11">Belongs to the CarA family.</text>
</comment>
<evidence type="ECO:0000256" key="3">
    <source>
        <dbReference type="ARBA" id="ARBA00007800"/>
    </source>
</evidence>
<dbReference type="PANTHER" id="PTHR43418:SF7">
    <property type="entry name" value="CARBAMOYL-PHOSPHATE SYNTHASE SMALL CHAIN"/>
    <property type="match status" value="1"/>
</dbReference>
<proteinExistence type="inferred from homology"/>
<dbReference type="PRINTS" id="PR00099">
    <property type="entry name" value="CPSGATASE"/>
</dbReference>
<comment type="caution">
    <text evidence="11">Lacks conserved residue(s) required for the propagation of feature annotation.</text>
</comment>
<comment type="function">
    <text evidence="11">Small subunit of the glutamine-dependent carbamoyl phosphate synthetase (CPSase). CPSase catalyzes the formation of carbamoyl phosphate from the ammonia moiety of glutamine, carbonate, and phosphate donated by ATP, constituting the first step of 2 biosynthetic pathways, one leading to arginine and/or urea and the other to pyrimidine nucleotides. The small subunit (glutamine amidotransferase) binds and cleaves glutamine to supply the large subunit with the substrate ammonia.</text>
</comment>
<dbReference type="GO" id="GO:0006207">
    <property type="term" value="P:'de novo' pyrimidine nucleobase biosynthetic process"/>
    <property type="evidence" value="ECO:0007669"/>
    <property type="project" value="InterPro"/>
</dbReference>
<evidence type="ECO:0000256" key="8">
    <source>
        <dbReference type="ARBA" id="ARBA00022975"/>
    </source>
</evidence>
<dbReference type="GO" id="GO:0004359">
    <property type="term" value="F:glutaminase activity"/>
    <property type="evidence" value="ECO:0007669"/>
    <property type="project" value="RHEA"/>
</dbReference>
<dbReference type="InterPro" id="IPR036480">
    <property type="entry name" value="CarbP_synth_ssu_N_sf"/>
</dbReference>
<sequence length="390" mass="42486">MSKLNQILFPSEHQKPAVLVLSDGTIYHGLSIGIDGKSVAEIVFNTAMTGYQEILSDPSYAEQMVTLTYPHIGNTGTNAADNESAHVYAKGLIVRDYAKTASNFRNEENLQSYLIKHNVVAISDVDTRALTNKLRVHGSMSACIMSGEVDVDEALKSAQAYPGLAGLDLAKVVSCEQSYQWEEGTYSLEQIGFKQNQEKTFKVVCYDFGVKRNILRILDDLGCDLTVVPAETSAETVMAMKPDGVFLSNGPGDPAACDYAIAACQAFLQNKVPLFGICLGHQIMALALGAKTMKMKFGHHGANHPVENCDNKTVLITSQNHNFAVADENLPETLSITHRSLFDGSIQGIKHKHLNAYGFQGHPEASPGPHEAKIIFEPFIQAMKQESHNG</sequence>
<dbReference type="GO" id="GO:0004088">
    <property type="term" value="F:carbamoyl-phosphate synthase (glutamine-hydrolyzing) activity"/>
    <property type="evidence" value="ECO:0007669"/>
    <property type="project" value="UniProtKB-UniRule"/>
</dbReference>
<keyword evidence="8 11" id="KW-0665">Pyrimidine biosynthesis</keyword>
<comment type="pathway">
    <text evidence="1 11">Pyrimidine metabolism; UMP biosynthesis via de novo pathway; (S)-dihydroorotate from bicarbonate: step 1/3.</text>
</comment>
<dbReference type="SUPFAM" id="SSF52317">
    <property type="entry name" value="Class I glutamine amidotransferase-like"/>
    <property type="match status" value="1"/>
</dbReference>
<evidence type="ECO:0000256" key="1">
    <source>
        <dbReference type="ARBA" id="ARBA00004812"/>
    </source>
</evidence>
<dbReference type="Pfam" id="PF00988">
    <property type="entry name" value="CPSase_sm_chain"/>
    <property type="match status" value="1"/>
</dbReference>
<keyword evidence="6 11" id="KW-0067">ATP-binding</keyword>
<evidence type="ECO:0000313" key="14">
    <source>
        <dbReference type="Proteomes" id="UP000295724"/>
    </source>
</evidence>
<feature type="region of interest" description="CPSase" evidence="11">
    <location>
        <begin position="1"/>
        <end position="201"/>
    </location>
</feature>
<dbReference type="InterPro" id="IPR029062">
    <property type="entry name" value="Class_I_gatase-like"/>
</dbReference>
<protein>
    <recommendedName>
        <fullName evidence="11">Carbamoyl phosphate synthase small chain</fullName>
        <ecNumber evidence="11">6.3.5.5</ecNumber>
    </recommendedName>
    <alternativeName>
        <fullName evidence="11">Carbamoyl phosphate synthetase glutamine chain</fullName>
    </alternativeName>
</protein>
<feature type="binding site" evidence="11">
    <location>
        <position position="252"/>
    </location>
    <ligand>
        <name>L-glutamine</name>
        <dbReference type="ChEBI" id="CHEBI:58359"/>
    </ligand>
</feature>
<dbReference type="Pfam" id="PF00117">
    <property type="entry name" value="GATase"/>
    <property type="match status" value="1"/>
</dbReference>
<dbReference type="PANTHER" id="PTHR43418">
    <property type="entry name" value="MULTIFUNCTIONAL TRYPTOPHAN BIOSYNTHESIS PROTEIN-RELATED"/>
    <property type="match status" value="1"/>
</dbReference>
<keyword evidence="11" id="KW-0055">Arginine biosynthesis</keyword>
<dbReference type="PRINTS" id="PR00097">
    <property type="entry name" value="ANTSNTHASEII"/>
</dbReference>
<dbReference type="EC" id="6.3.5.5" evidence="11"/>
<feature type="binding site" evidence="11">
    <location>
        <position position="282"/>
    </location>
    <ligand>
        <name>L-glutamine</name>
        <dbReference type="ChEBI" id="CHEBI:58359"/>
    </ligand>
</feature>
<feature type="active site" evidence="11">
    <location>
        <position position="364"/>
    </location>
</feature>
<feature type="active site" description="Nucleophile" evidence="11">
    <location>
        <position position="278"/>
    </location>
</feature>
<keyword evidence="11" id="KW-0028">Amino-acid biosynthesis</keyword>
<keyword evidence="7 11" id="KW-0315">Glutamine amidotransferase</keyword>